<gene>
    <name evidence="5" type="ORF">I6J18_02590</name>
</gene>
<dbReference type="GO" id="GO:0003677">
    <property type="term" value="F:DNA binding"/>
    <property type="evidence" value="ECO:0007669"/>
    <property type="project" value="UniProtKB-KW"/>
</dbReference>
<keyword evidence="2" id="KW-0238">DNA-binding</keyword>
<evidence type="ECO:0000259" key="4">
    <source>
        <dbReference type="PROSITE" id="PS51118"/>
    </source>
</evidence>
<dbReference type="PROSITE" id="PS51118">
    <property type="entry name" value="HTH_HXLR"/>
    <property type="match status" value="1"/>
</dbReference>
<keyword evidence="6" id="KW-1185">Reference proteome</keyword>
<dbReference type="PANTHER" id="PTHR33204">
    <property type="entry name" value="TRANSCRIPTIONAL REGULATOR, MARR FAMILY"/>
    <property type="match status" value="1"/>
</dbReference>
<dbReference type="EMBL" id="CP068053">
    <property type="protein sequence ID" value="QQT00828.1"/>
    <property type="molecule type" value="Genomic_DNA"/>
</dbReference>
<dbReference type="InterPro" id="IPR011991">
    <property type="entry name" value="ArsR-like_HTH"/>
</dbReference>
<dbReference type="Pfam" id="PF01638">
    <property type="entry name" value="HxlR"/>
    <property type="match status" value="1"/>
</dbReference>
<sequence>MARFNFEGEPPAEQEVCHLTTTQNVIAGRWKIVVLWYLSQRTRRFNELQRLLPGISKGILTRQLRELEEDGMVHREVYKEVPPKVEYSLTPQGKSFIPALEIMGEWGKNYMEKKQNEQLDSEKPQI</sequence>
<feature type="domain" description="HTH hxlR-type" evidence="4">
    <location>
        <begin position="17"/>
        <end position="115"/>
    </location>
</feature>
<dbReference type="InterPro" id="IPR036390">
    <property type="entry name" value="WH_DNA-bd_sf"/>
</dbReference>
<accession>A0A974NN73</accession>
<keyword evidence="3" id="KW-0804">Transcription</keyword>
<evidence type="ECO:0000313" key="5">
    <source>
        <dbReference type="EMBL" id="QQT00828.1"/>
    </source>
</evidence>
<dbReference type="SUPFAM" id="SSF46785">
    <property type="entry name" value="Winged helix' DNA-binding domain"/>
    <property type="match status" value="1"/>
</dbReference>
<dbReference type="InterPro" id="IPR002577">
    <property type="entry name" value="HTH_HxlR"/>
</dbReference>
<dbReference type="PANTHER" id="PTHR33204:SF29">
    <property type="entry name" value="TRANSCRIPTIONAL REGULATOR"/>
    <property type="match status" value="1"/>
</dbReference>
<dbReference type="InterPro" id="IPR036388">
    <property type="entry name" value="WH-like_DNA-bd_sf"/>
</dbReference>
<evidence type="ECO:0000256" key="1">
    <source>
        <dbReference type="ARBA" id="ARBA00023015"/>
    </source>
</evidence>
<dbReference type="KEGG" id="ppsr:I6J18_02590"/>
<dbReference type="Gene3D" id="1.10.10.10">
    <property type="entry name" value="Winged helix-like DNA-binding domain superfamily/Winged helix DNA-binding domain"/>
    <property type="match status" value="1"/>
</dbReference>
<evidence type="ECO:0000256" key="3">
    <source>
        <dbReference type="ARBA" id="ARBA00023163"/>
    </source>
</evidence>
<evidence type="ECO:0000313" key="6">
    <source>
        <dbReference type="Proteomes" id="UP000595254"/>
    </source>
</evidence>
<dbReference type="RefSeq" id="WP_040375717.1">
    <property type="nucleotide sequence ID" value="NZ_CP068053.1"/>
</dbReference>
<keyword evidence="1" id="KW-0805">Transcription regulation</keyword>
<reference evidence="5 6" key="1">
    <citation type="submission" date="2021-01" db="EMBL/GenBank/DDBJ databases">
        <title>FDA dAtabase for Regulatory Grade micrObial Sequences (FDA-ARGOS): Supporting development and validation of Infectious Disease Dx tests.</title>
        <authorList>
            <person name="Nelson B."/>
            <person name="Plummer A."/>
            <person name="Tallon L."/>
            <person name="Sadzewicz L."/>
            <person name="Zhao X."/>
            <person name="Boylan J."/>
            <person name="Ott S."/>
            <person name="Bowen H."/>
            <person name="Vavikolanu K."/>
            <person name="Mehta A."/>
            <person name="Aluvathingal J."/>
            <person name="Nadendla S."/>
            <person name="Myers T."/>
            <person name="Yan Y."/>
            <person name="Sichtig H."/>
        </authorList>
    </citation>
    <scope>NUCLEOTIDE SEQUENCE [LARGE SCALE GENOMIC DNA]</scope>
    <source>
        <strain evidence="5 6">FDAARGOS_1161</strain>
    </source>
</reference>
<evidence type="ECO:0000256" key="2">
    <source>
        <dbReference type="ARBA" id="ARBA00023125"/>
    </source>
</evidence>
<name>A0A974NN73_PERPY</name>
<protein>
    <submittedName>
        <fullName evidence="5">Helix-turn-helix transcriptional regulator</fullName>
    </submittedName>
</protein>
<dbReference type="Proteomes" id="UP000595254">
    <property type="component" value="Chromosome"/>
</dbReference>
<organism evidence="5 6">
    <name type="scientific">Peribacillus psychrosaccharolyticus</name>
    <name type="common">Bacillus psychrosaccharolyticus</name>
    <dbReference type="NCBI Taxonomy" id="1407"/>
    <lineage>
        <taxon>Bacteria</taxon>
        <taxon>Bacillati</taxon>
        <taxon>Bacillota</taxon>
        <taxon>Bacilli</taxon>
        <taxon>Bacillales</taxon>
        <taxon>Bacillaceae</taxon>
        <taxon>Peribacillus</taxon>
    </lineage>
</organism>
<proteinExistence type="predicted"/>
<dbReference type="CDD" id="cd00090">
    <property type="entry name" value="HTH_ARSR"/>
    <property type="match status" value="1"/>
</dbReference>
<dbReference type="AlphaFoldDB" id="A0A974NN73"/>